<evidence type="ECO:0000256" key="7">
    <source>
        <dbReference type="ARBA" id="ARBA00022692"/>
    </source>
</evidence>
<evidence type="ECO:0000256" key="10">
    <source>
        <dbReference type="ARBA" id="ARBA00022976"/>
    </source>
</evidence>
<dbReference type="Gene3D" id="2.80.10.50">
    <property type="match status" value="1"/>
</dbReference>
<dbReference type="STRING" id="144197.ENSSPAP00000013918"/>
<dbReference type="Gene3D" id="3.90.550.10">
    <property type="entry name" value="Spore Coat Polysaccharide Biosynthesis Protein SpsA, Chain A"/>
    <property type="match status" value="1"/>
</dbReference>
<dbReference type="SMART" id="SM00458">
    <property type="entry name" value="RICIN"/>
    <property type="match status" value="1"/>
</dbReference>
<evidence type="ECO:0000313" key="23">
    <source>
        <dbReference type="Proteomes" id="UP000694891"/>
    </source>
</evidence>
<proteinExistence type="inferred from homology"/>
<evidence type="ECO:0000256" key="15">
    <source>
        <dbReference type="ARBA" id="ARBA00023180"/>
    </source>
</evidence>
<dbReference type="Pfam" id="PF00652">
    <property type="entry name" value="Ricin_B_lectin"/>
    <property type="match status" value="1"/>
</dbReference>
<comment type="cofactor">
    <cofactor evidence="1 20">
        <name>Mn(2+)</name>
        <dbReference type="ChEBI" id="CHEBI:29035"/>
    </cofactor>
</comment>
<comment type="catalytic activity">
    <reaction evidence="18">
        <text>L-seryl-[protein] + UDP-N-acetyl-alpha-D-galactosamine = a 3-O-[N-acetyl-alpha-D-galactosaminyl]-L-seryl-[protein] + UDP + H(+)</text>
        <dbReference type="Rhea" id="RHEA:23956"/>
        <dbReference type="Rhea" id="RHEA-COMP:9863"/>
        <dbReference type="Rhea" id="RHEA-COMP:12788"/>
        <dbReference type="ChEBI" id="CHEBI:15378"/>
        <dbReference type="ChEBI" id="CHEBI:29999"/>
        <dbReference type="ChEBI" id="CHEBI:53604"/>
        <dbReference type="ChEBI" id="CHEBI:58223"/>
        <dbReference type="ChEBI" id="CHEBI:67138"/>
        <dbReference type="EC" id="2.4.1.41"/>
    </reaction>
</comment>
<keyword evidence="7 20" id="KW-0812">Transmembrane</keyword>
<evidence type="ECO:0000313" key="26">
    <source>
        <dbReference type="RefSeq" id="XP_008301041.1"/>
    </source>
</evidence>
<evidence type="ECO:0000313" key="24">
    <source>
        <dbReference type="RefSeq" id="XP_008301039.1"/>
    </source>
</evidence>
<dbReference type="InterPro" id="IPR001173">
    <property type="entry name" value="Glyco_trans_2-like"/>
</dbReference>
<keyword evidence="16 20" id="KW-0464">Manganese</keyword>
<keyword evidence="11 20" id="KW-1133">Transmembrane helix</keyword>
<gene>
    <name evidence="22" type="primary">GALNT11</name>
    <name evidence="24 25 26" type="synonym">galnt11</name>
</gene>
<evidence type="ECO:0000256" key="17">
    <source>
        <dbReference type="ARBA" id="ARBA00050905"/>
    </source>
</evidence>
<dbReference type="GeneID" id="103373022"/>
<comment type="catalytic activity">
    <reaction evidence="17">
        <text>L-threonyl-[protein] + UDP-N-acetyl-alpha-D-galactosamine = a 3-O-[N-acetyl-alpha-D-galactosaminyl]-L-threonyl-[protein] + UDP + H(+)</text>
        <dbReference type="Rhea" id="RHEA:52424"/>
        <dbReference type="Rhea" id="RHEA-COMP:11060"/>
        <dbReference type="Rhea" id="RHEA-COMP:11689"/>
        <dbReference type="ChEBI" id="CHEBI:15378"/>
        <dbReference type="ChEBI" id="CHEBI:30013"/>
        <dbReference type="ChEBI" id="CHEBI:58223"/>
        <dbReference type="ChEBI" id="CHEBI:67138"/>
        <dbReference type="ChEBI" id="CHEBI:87075"/>
        <dbReference type="EC" id="2.4.1.41"/>
    </reaction>
</comment>
<keyword evidence="15" id="KW-0325">Glycoprotein</keyword>
<evidence type="ECO:0000256" key="12">
    <source>
        <dbReference type="ARBA" id="ARBA00023034"/>
    </source>
</evidence>
<dbReference type="InterPro" id="IPR029044">
    <property type="entry name" value="Nucleotide-diphossugar_trans"/>
</dbReference>
<evidence type="ECO:0000256" key="8">
    <source>
        <dbReference type="ARBA" id="ARBA00022734"/>
    </source>
</evidence>
<dbReference type="SUPFAM" id="SSF50370">
    <property type="entry name" value="Ricin B-like lectins"/>
    <property type="match status" value="1"/>
</dbReference>
<comment type="similarity">
    <text evidence="4 20">Belongs to the glycosyltransferase 2 family. GalNAc-T subfamily.</text>
</comment>
<evidence type="ECO:0000256" key="5">
    <source>
        <dbReference type="ARBA" id="ARBA00022676"/>
    </source>
</evidence>
<dbReference type="GO" id="GO:0005112">
    <property type="term" value="F:Notch binding"/>
    <property type="evidence" value="ECO:0007669"/>
    <property type="project" value="TreeGrafter"/>
</dbReference>
<dbReference type="FunFam" id="3.90.550.10:FF:000053">
    <property type="entry name" value="Polypeptide N-acetylgalactosaminyltransferase"/>
    <property type="match status" value="1"/>
</dbReference>
<dbReference type="CTD" id="63917"/>
<dbReference type="PANTHER" id="PTHR11675:SF63">
    <property type="entry name" value="POLYPEPTIDE N-ACETYLGALACTOSAMINYLTRANSFERASE"/>
    <property type="match status" value="1"/>
</dbReference>
<accession>A0A3B4ZYA7</accession>
<evidence type="ECO:0000313" key="25">
    <source>
        <dbReference type="RefSeq" id="XP_008301040.1"/>
    </source>
</evidence>
<evidence type="ECO:0000256" key="18">
    <source>
        <dbReference type="ARBA" id="ARBA00052209"/>
    </source>
</evidence>
<dbReference type="GO" id="GO:0006493">
    <property type="term" value="P:protein O-linked glycosylation"/>
    <property type="evidence" value="ECO:0007669"/>
    <property type="project" value="TreeGrafter"/>
</dbReference>
<feature type="domain" description="Ricin B lectin" evidence="21">
    <location>
        <begin position="452"/>
        <end position="583"/>
    </location>
</feature>
<evidence type="ECO:0000256" key="13">
    <source>
        <dbReference type="ARBA" id="ARBA00023136"/>
    </source>
</evidence>
<comment type="subcellular location">
    <subcellularLocation>
        <location evidence="2 20">Golgi apparatus membrane</location>
        <topology evidence="2 20">Single-pass type II membrane protein</topology>
    </subcellularLocation>
</comment>
<dbReference type="AlphaFoldDB" id="A0A3B4ZYA7"/>
<keyword evidence="6 20" id="KW-0808">Transferase</keyword>
<keyword evidence="9" id="KW-0735">Signal-anchor</keyword>
<dbReference type="EC" id="2.4.1.-" evidence="20"/>
<dbReference type="Pfam" id="PF00535">
    <property type="entry name" value="Glycos_transf_2"/>
    <property type="match status" value="1"/>
</dbReference>
<evidence type="ECO:0000256" key="20">
    <source>
        <dbReference type="RuleBase" id="RU361242"/>
    </source>
</evidence>
<evidence type="ECO:0000256" key="19">
    <source>
        <dbReference type="ARBA" id="ARBA00064672"/>
    </source>
</evidence>
<keyword evidence="10" id="KW-0914">Notch signaling pathway</keyword>
<dbReference type="RefSeq" id="XP_008301040.1">
    <property type="nucleotide sequence ID" value="XM_008302818.1"/>
</dbReference>
<keyword evidence="12 20" id="KW-0333">Golgi apparatus</keyword>
<evidence type="ECO:0000259" key="21">
    <source>
        <dbReference type="SMART" id="SM00458"/>
    </source>
</evidence>
<evidence type="ECO:0000256" key="16">
    <source>
        <dbReference type="ARBA" id="ARBA00023211"/>
    </source>
</evidence>
<evidence type="ECO:0000256" key="9">
    <source>
        <dbReference type="ARBA" id="ARBA00022968"/>
    </source>
</evidence>
<name>A0A3B4ZYA7_9TELE</name>
<dbReference type="InterPro" id="IPR035992">
    <property type="entry name" value="Ricin_B-like_lectins"/>
</dbReference>
<dbReference type="PROSITE" id="PS50231">
    <property type="entry name" value="RICIN_B_LECTIN"/>
    <property type="match status" value="1"/>
</dbReference>
<dbReference type="GO" id="GO:0030246">
    <property type="term" value="F:carbohydrate binding"/>
    <property type="evidence" value="ECO:0007669"/>
    <property type="project" value="UniProtKB-KW"/>
</dbReference>
<evidence type="ECO:0000256" key="6">
    <source>
        <dbReference type="ARBA" id="ARBA00022679"/>
    </source>
</evidence>
<evidence type="ECO:0000256" key="1">
    <source>
        <dbReference type="ARBA" id="ARBA00001936"/>
    </source>
</evidence>
<keyword evidence="8 20" id="KW-0430">Lectin</keyword>
<evidence type="ECO:0000313" key="22">
    <source>
        <dbReference type="Ensembl" id="ENSSPAP00000013918.1"/>
    </source>
</evidence>
<dbReference type="RefSeq" id="XP_008301039.1">
    <property type="nucleotide sequence ID" value="XM_008302817.1"/>
</dbReference>
<sequence length="584" mass="65896">MASVTLRYFCYGCLVTSATWSILLFLYFSLGAEPGRRTPLQHRSQPITRDLADRGVGHRPLPANKGAELSPEMGMIFNEADQEVRDTGYHRHAFNVLISTRLGYHRELPDTRDSQCRDKSYPTALPSASVVICFFNEAFSALLRTVHSVLDRTPAYLLHEIILVDDHSELEELKDKLDQYVKEELQRKVKLVRNQKREGLIRGRMIGASHATGEVLVFLDSHCEVNQAWLQPLLAPIQKDRRTVVCPVIDIISADTLAYSPSPIVRGGFNWGLHFKWDPVPPAEVNGPEGATRPIRSPTMAGGLFAMNRKYFNELGQYDAGMDIWGGENLEISFRIWMCGGQLIIVPCSRVGHIFRKRRPYGSPGGQDTMAHNSLRLAHVWMDEYKEQYLSLRPELRDRSYGDISERVALRQRLQCRSFRWYLDTVYPEMQAVANGNKQQQQPLFINKGMRRPKVLQRGRLRNLATGRCLVAQGRASQKGGAVVLRPCDSRDPEQDWAYDEEGQLVLAGLLCLDVSEVRTFDPPRLMKCHGSGGSQQWALGKSNRLYQVSVGQCLAVAQPIGPKGYVSMAICDASQAQQWQLEG</sequence>
<keyword evidence="23" id="KW-1185">Reference proteome</keyword>
<evidence type="ECO:0000256" key="3">
    <source>
        <dbReference type="ARBA" id="ARBA00004922"/>
    </source>
</evidence>
<reference evidence="24 25" key="2">
    <citation type="submission" date="2025-04" db="UniProtKB">
        <authorList>
            <consortium name="RefSeq"/>
        </authorList>
    </citation>
    <scope>IDENTIFICATION</scope>
</reference>
<dbReference type="CDD" id="cd23440">
    <property type="entry name" value="beta-trefoil_Ricin_GALNT11"/>
    <property type="match status" value="1"/>
</dbReference>
<evidence type="ECO:0000256" key="2">
    <source>
        <dbReference type="ARBA" id="ARBA00004323"/>
    </source>
</evidence>
<dbReference type="PANTHER" id="PTHR11675">
    <property type="entry name" value="N-ACETYLGALACTOSAMINYLTRANSFERASE"/>
    <property type="match status" value="1"/>
</dbReference>
<dbReference type="GO" id="GO:0008593">
    <property type="term" value="P:regulation of Notch signaling pathway"/>
    <property type="evidence" value="ECO:0007669"/>
    <property type="project" value="TreeGrafter"/>
</dbReference>
<keyword evidence="13 20" id="KW-0472">Membrane</keyword>
<protein>
    <recommendedName>
        <fullName evidence="20">Polypeptide N-acetylgalactosaminyltransferase</fullName>
        <ecNumber evidence="20">2.4.1.-</ecNumber>
    </recommendedName>
    <alternativeName>
        <fullName evidence="20">Protein-UDP acetylgalactosaminyltransferase</fullName>
    </alternativeName>
</protein>
<dbReference type="GeneTree" id="ENSGT00940000158227"/>
<dbReference type="OrthoDB" id="5988548at2759"/>
<evidence type="ECO:0000256" key="14">
    <source>
        <dbReference type="ARBA" id="ARBA00023157"/>
    </source>
</evidence>
<evidence type="ECO:0000256" key="11">
    <source>
        <dbReference type="ARBA" id="ARBA00022989"/>
    </source>
</evidence>
<dbReference type="CDD" id="cd02510">
    <property type="entry name" value="pp-GalNAc-T"/>
    <property type="match status" value="1"/>
</dbReference>
<dbReference type="SUPFAM" id="SSF53448">
    <property type="entry name" value="Nucleotide-diphospho-sugar transferases"/>
    <property type="match status" value="1"/>
</dbReference>
<dbReference type="RefSeq" id="XP_008301041.1">
    <property type="nucleotide sequence ID" value="XM_008302819.1"/>
</dbReference>
<comment type="pathway">
    <text evidence="3 20">Protein modification; protein glycosylation.</text>
</comment>
<dbReference type="InterPro" id="IPR000772">
    <property type="entry name" value="Ricin_B_lectin"/>
</dbReference>
<comment type="subunit">
    <text evidence="19">Interacts with NOTCH1.</text>
</comment>
<organism evidence="22">
    <name type="scientific">Stegastes partitus</name>
    <name type="common">bicolor damselfish</name>
    <dbReference type="NCBI Taxonomy" id="144197"/>
    <lineage>
        <taxon>Eukaryota</taxon>
        <taxon>Metazoa</taxon>
        <taxon>Chordata</taxon>
        <taxon>Craniata</taxon>
        <taxon>Vertebrata</taxon>
        <taxon>Euteleostomi</taxon>
        <taxon>Actinopterygii</taxon>
        <taxon>Neopterygii</taxon>
        <taxon>Teleostei</taxon>
        <taxon>Neoteleostei</taxon>
        <taxon>Acanthomorphata</taxon>
        <taxon>Ovalentaria</taxon>
        <taxon>Pomacentridae</taxon>
        <taxon>Stegastes</taxon>
    </lineage>
</organism>
<dbReference type="GO" id="GO:0007219">
    <property type="term" value="P:Notch signaling pathway"/>
    <property type="evidence" value="ECO:0007669"/>
    <property type="project" value="UniProtKB-KW"/>
</dbReference>
<dbReference type="GO" id="GO:0004653">
    <property type="term" value="F:polypeptide N-acetylgalactosaminyltransferase activity"/>
    <property type="evidence" value="ECO:0007669"/>
    <property type="project" value="UniProtKB-EC"/>
</dbReference>
<dbReference type="FunFam" id="2.80.10.50:FF:000029">
    <property type="entry name" value="Polypeptide N-acetylgalactosaminyltransferase"/>
    <property type="match status" value="1"/>
</dbReference>
<dbReference type="Proteomes" id="UP000694891">
    <property type="component" value="Unplaced"/>
</dbReference>
<reference evidence="22" key="1">
    <citation type="submission" date="2023-09" db="UniProtKB">
        <authorList>
            <consortium name="Ensembl"/>
        </authorList>
    </citation>
    <scope>IDENTIFICATION</scope>
</reference>
<dbReference type="InterPro" id="IPR045885">
    <property type="entry name" value="GalNAc-T"/>
</dbReference>
<dbReference type="Ensembl" id="ENSSPAT00000014152.1">
    <property type="protein sequence ID" value="ENSSPAP00000013918.1"/>
    <property type="gene ID" value="ENSSPAG00000010506.1"/>
</dbReference>
<evidence type="ECO:0000256" key="4">
    <source>
        <dbReference type="ARBA" id="ARBA00005680"/>
    </source>
</evidence>
<keyword evidence="5 20" id="KW-0328">Glycosyltransferase</keyword>
<dbReference type="UniPathway" id="UPA00378"/>
<dbReference type="GO" id="GO:0000139">
    <property type="term" value="C:Golgi membrane"/>
    <property type="evidence" value="ECO:0007669"/>
    <property type="project" value="UniProtKB-SubCell"/>
</dbReference>
<feature type="transmembrane region" description="Helical" evidence="20">
    <location>
        <begin position="6"/>
        <end position="28"/>
    </location>
</feature>
<keyword evidence="14 20" id="KW-1015">Disulfide bond</keyword>